<proteinExistence type="predicted"/>
<evidence type="ECO:0000259" key="1">
    <source>
        <dbReference type="PROSITE" id="PS50983"/>
    </source>
</evidence>
<name>A0A426QL39_9GAMM</name>
<feature type="domain" description="Fe/B12 periplasmic-binding" evidence="1">
    <location>
        <begin position="18"/>
        <end position="83"/>
    </location>
</feature>
<dbReference type="Gene3D" id="3.40.50.1980">
    <property type="entry name" value="Nitrogenase molybdenum iron protein domain"/>
    <property type="match status" value="1"/>
</dbReference>
<dbReference type="PROSITE" id="PS50983">
    <property type="entry name" value="FE_B12_PBP"/>
    <property type="match status" value="1"/>
</dbReference>
<keyword evidence="3" id="KW-1185">Reference proteome</keyword>
<accession>A0A426QL39</accession>
<evidence type="ECO:0000313" key="3">
    <source>
        <dbReference type="Proteomes" id="UP000287798"/>
    </source>
</evidence>
<organism evidence="2 3">
    <name type="scientific">Thiohalobacter thiocyanaticus</name>
    <dbReference type="NCBI Taxonomy" id="585455"/>
    <lineage>
        <taxon>Bacteria</taxon>
        <taxon>Pseudomonadati</taxon>
        <taxon>Pseudomonadota</taxon>
        <taxon>Gammaproteobacteria</taxon>
        <taxon>Thiohalobacterales</taxon>
        <taxon>Thiohalobacteraceae</taxon>
        <taxon>Thiohalobacter</taxon>
    </lineage>
</organism>
<sequence>MLEDDTGYRLELPAPAQRIVTLAPFLTELAYAAGAGDRLVGAVAFSDFPGSGEPFCQRVGRFQTLEHGRRGCWLLEPDLVRGL</sequence>
<dbReference type="Proteomes" id="UP000287798">
    <property type="component" value="Unassembled WGS sequence"/>
</dbReference>
<dbReference type="OrthoDB" id="6495095at2"/>
<dbReference type="AlphaFoldDB" id="A0A426QL39"/>
<evidence type="ECO:0000313" key="2">
    <source>
        <dbReference type="EMBL" id="RRQ22417.1"/>
    </source>
</evidence>
<dbReference type="InterPro" id="IPR002491">
    <property type="entry name" value="ABC_transptr_periplasmic_BD"/>
</dbReference>
<comment type="caution">
    <text evidence="2">The sequence shown here is derived from an EMBL/GenBank/DDBJ whole genome shotgun (WGS) entry which is preliminary data.</text>
</comment>
<gene>
    <name evidence="2" type="ORF">D6C00_10985</name>
</gene>
<dbReference type="EMBL" id="QZMU01000001">
    <property type="protein sequence ID" value="RRQ22417.1"/>
    <property type="molecule type" value="Genomic_DNA"/>
</dbReference>
<dbReference type="SUPFAM" id="SSF53807">
    <property type="entry name" value="Helical backbone' metal receptor"/>
    <property type="match status" value="1"/>
</dbReference>
<protein>
    <recommendedName>
        <fullName evidence="1">Fe/B12 periplasmic-binding domain-containing protein</fullName>
    </recommendedName>
</protein>
<dbReference type="RefSeq" id="WP_125181758.1">
    <property type="nucleotide sequence ID" value="NZ_QZMU01000001.1"/>
</dbReference>
<reference evidence="2 3" key="1">
    <citation type="journal article" date="2010" name="Int. J. Syst. Evol. Microbiol.">
        <title>Thiohalobacter thiocyanaticus gen. nov., sp. nov., a moderately halophilic, sulfur-oxidizing gammaproteobacterium from hypersaline lakes, that utilizes thiocyanate.</title>
        <authorList>
            <person name="Sorokin D.Y."/>
            <person name="Kovaleva O.L."/>
            <person name="Tourova T.P."/>
            <person name="Muyzer G."/>
        </authorList>
    </citation>
    <scope>NUCLEOTIDE SEQUENCE [LARGE SCALE GENOMIC DNA]</scope>
    <source>
        <strain evidence="2 3">Hrh1</strain>
    </source>
</reference>